<evidence type="ECO:0000313" key="6">
    <source>
        <dbReference type="Proteomes" id="UP000253910"/>
    </source>
</evidence>
<protein>
    <submittedName>
        <fullName evidence="5">Restriction endonuclease subunit S</fullName>
    </submittedName>
</protein>
<dbReference type="PANTHER" id="PTHR30408">
    <property type="entry name" value="TYPE-1 RESTRICTION ENZYME ECOKI SPECIFICITY PROTEIN"/>
    <property type="match status" value="1"/>
</dbReference>
<dbReference type="InterPro" id="IPR052021">
    <property type="entry name" value="Type-I_RS_S_subunit"/>
</dbReference>
<dbReference type="InterPro" id="IPR000055">
    <property type="entry name" value="Restrct_endonuc_typeI_TRD"/>
</dbReference>
<evidence type="ECO:0000259" key="4">
    <source>
        <dbReference type="Pfam" id="PF01420"/>
    </source>
</evidence>
<accession>A0A369Z6H1</accession>
<gene>
    <name evidence="5" type="ORF">DPV87_03360</name>
</gene>
<dbReference type="SUPFAM" id="SSF116734">
    <property type="entry name" value="DNA methylase specificity domain"/>
    <property type="match status" value="1"/>
</dbReference>
<dbReference type="AlphaFoldDB" id="A0A369Z6H1"/>
<dbReference type="GO" id="GO:0009307">
    <property type="term" value="P:DNA restriction-modification system"/>
    <property type="evidence" value="ECO:0007669"/>
    <property type="project" value="UniProtKB-KW"/>
</dbReference>
<dbReference type="Pfam" id="PF01420">
    <property type="entry name" value="Methylase_S"/>
    <property type="match status" value="1"/>
</dbReference>
<proteinExistence type="inferred from homology"/>
<reference evidence="5 6" key="1">
    <citation type="submission" date="2018-05" db="EMBL/GenBank/DDBJ databases">
        <title>Draft Genome Sequences for a Diverse set of 7 Haemophilus Species.</title>
        <authorList>
            <person name="Nichols M."/>
            <person name="Topaz N."/>
            <person name="Wang X."/>
            <person name="Wang X."/>
            <person name="Boxrud D."/>
        </authorList>
    </citation>
    <scope>NUCLEOTIDE SEQUENCE [LARGE SCALE GENOMIC DNA]</scope>
    <source>
        <strain evidence="5 6">C2008001710</strain>
    </source>
</reference>
<dbReference type="Gene3D" id="3.90.220.20">
    <property type="entry name" value="DNA methylase specificity domains"/>
    <property type="match status" value="1"/>
</dbReference>
<evidence type="ECO:0000256" key="1">
    <source>
        <dbReference type="ARBA" id="ARBA00010923"/>
    </source>
</evidence>
<evidence type="ECO:0000256" key="3">
    <source>
        <dbReference type="ARBA" id="ARBA00023125"/>
    </source>
</evidence>
<dbReference type="EMBL" id="QEPW01000004">
    <property type="protein sequence ID" value="RDE95121.1"/>
    <property type="molecule type" value="Genomic_DNA"/>
</dbReference>
<dbReference type="GO" id="GO:0003677">
    <property type="term" value="F:DNA binding"/>
    <property type="evidence" value="ECO:0007669"/>
    <property type="project" value="UniProtKB-KW"/>
</dbReference>
<dbReference type="InterPro" id="IPR044946">
    <property type="entry name" value="Restrct_endonuc_typeI_TRD_sf"/>
</dbReference>
<keyword evidence="3" id="KW-0238">DNA-binding</keyword>
<keyword evidence="5" id="KW-0255">Endonuclease</keyword>
<evidence type="ECO:0000256" key="2">
    <source>
        <dbReference type="ARBA" id="ARBA00022747"/>
    </source>
</evidence>
<dbReference type="Proteomes" id="UP000253910">
    <property type="component" value="Unassembled WGS sequence"/>
</dbReference>
<keyword evidence="5" id="KW-0378">Hydrolase</keyword>
<dbReference type="REBASE" id="300398">
    <property type="entry name" value="S3.Hpa1710ORF3370P"/>
</dbReference>
<feature type="domain" description="Type I restriction modification DNA specificity" evidence="4">
    <location>
        <begin position="15"/>
        <end position="186"/>
    </location>
</feature>
<comment type="caution">
    <text evidence="5">The sequence shown here is derived from an EMBL/GenBank/DDBJ whole genome shotgun (WGS) entry which is preliminary data.</text>
</comment>
<name>A0A369Z6H1_HAEPA</name>
<comment type="similarity">
    <text evidence="1">Belongs to the type-I restriction system S methylase family.</text>
</comment>
<keyword evidence="2" id="KW-0680">Restriction system</keyword>
<keyword evidence="5" id="KW-0540">Nuclease</keyword>
<sequence>MVYPKLRFPQFKDCEGWRVVRISDLLVEKKRPVKLENETEYCLVTVKRRHGGITLREVAKGKEIKVQSQFRVFTDDFLISKRQIVHCACGVLPEELDGSIVSNEYSVLNAKENVNITFFNYFCHQPIVEKSFLDCSSGIVIEKMLFKLDEWMKQEFYFPKNPKEQQAIADCLSSLDKLISEENEQIGRLKDHKKGLMQQLFPKMQ</sequence>
<evidence type="ECO:0000313" key="5">
    <source>
        <dbReference type="EMBL" id="RDE95121.1"/>
    </source>
</evidence>
<organism evidence="5 6">
    <name type="scientific">Haemophilus parainfluenzae</name>
    <dbReference type="NCBI Taxonomy" id="729"/>
    <lineage>
        <taxon>Bacteria</taxon>
        <taxon>Pseudomonadati</taxon>
        <taxon>Pseudomonadota</taxon>
        <taxon>Gammaproteobacteria</taxon>
        <taxon>Pasteurellales</taxon>
        <taxon>Pasteurellaceae</taxon>
        <taxon>Haemophilus</taxon>
    </lineage>
</organism>
<dbReference type="GO" id="GO:0004519">
    <property type="term" value="F:endonuclease activity"/>
    <property type="evidence" value="ECO:0007669"/>
    <property type="project" value="UniProtKB-KW"/>
</dbReference>
<dbReference type="PANTHER" id="PTHR30408:SF12">
    <property type="entry name" value="TYPE I RESTRICTION ENZYME MJAVIII SPECIFICITY SUBUNIT"/>
    <property type="match status" value="1"/>
</dbReference>